<dbReference type="Gene3D" id="1.10.3210.10">
    <property type="entry name" value="Hypothetical protein af1432"/>
    <property type="match status" value="1"/>
</dbReference>
<dbReference type="InterPro" id="IPR003607">
    <property type="entry name" value="HD/PDEase_dom"/>
</dbReference>
<evidence type="ECO:0000313" key="1">
    <source>
        <dbReference type="EMBL" id="BBH93882.1"/>
    </source>
</evidence>
<organism evidence="1">
    <name type="scientific">Thermogemmatispora argillosa</name>
    <dbReference type="NCBI Taxonomy" id="2045280"/>
    <lineage>
        <taxon>Bacteria</taxon>
        <taxon>Bacillati</taxon>
        <taxon>Chloroflexota</taxon>
        <taxon>Ktedonobacteria</taxon>
        <taxon>Thermogemmatisporales</taxon>
        <taxon>Thermogemmatisporaceae</taxon>
        <taxon>Thermogemmatispora</taxon>
    </lineage>
</organism>
<name>A0A455T3Q8_9CHLR</name>
<dbReference type="AlphaFoldDB" id="A0A455T3Q8"/>
<accession>A0A455T3Q8</accession>
<protein>
    <submittedName>
        <fullName evidence="1">HDIG domain-containing protein</fullName>
    </submittedName>
</protein>
<dbReference type="EMBL" id="AP019377">
    <property type="protein sequence ID" value="BBH93882.1"/>
    <property type="molecule type" value="Genomic_DNA"/>
</dbReference>
<dbReference type="SUPFAM" id="SSF109604">
    <property type="entry name" value="HD-domain/PDEase-like"/>
    <property type="match status" value="1"/>
</dbReference>
<proteinExistence type="predicted"/>
<sequence length="171" mass="18959">MSPARIAYRLKQVWSQLGPVRPLSESERAELKAVLSPAALTLFETMSPADQAHCLRVYHGLQARGCRDQELLIAALLHDVGKGAGRVPFWTRPLIVLGKRLAPRLLARLADYPRPELPRWRQALGYAWWHADIGATLAAQAGLSARTVLFIRTHHQPDGPAAELHAIDEIS</sequence>
<dbReference type="CDD" id="cd00077">
    <property type="entry name" value="HDc"/>
    <property type="match status" value="1"/>
</dbReference>
<gene>
    <name evidence="1" type="ORF">KTA_20810</name>
</gene>
<reference evidence="1" key="1">
    <citation type="submission" date="2018-12" db="EMBL/GenBank/DDBJ databases">
        <title>Novel natural products biosynthetic potential of the class Ktedonobacteria.</title>
        <authorList>
            <person name="Zheng Y."/>
            <person name="Saitou A."/>
            <person name="Wang C.M."/>
            <person name="Toyoda A."/>
            <person name="Minakuchi Y."/>
            <person name="Sekiguchi Y."/>
            <person name="Ueda K."/>
            <person name="Takano H."/>
            <person name="Sakai Y."/>
            <person name="Yokota A."/>
            <person name="Yabe S."/>
        </authorList>
    </citation>
    <scope>NUCLEOTIDE SEQUENCE</scope>
    <source>
        <strain evidence="1">A3-2</strain>
    </source>
</reference>